<dbReference type="InterPro" id="IPR025403">
    <property type="entry name" value="TgpA-like_C"/>
</dbReference>
<evidence type="ECO:0000313" key="4">
    <source>
        <dbReference type="Proteomes" id="UP000295717"/>
    </source>
</evidence>
<dbReference type="InterPro" id="IPR002931">
    <property type="entry name" value="Transglutaminase-like"/>
</dbReference>
<name>A0A4R3N5C4_9GAMM</name>
<dbReference type="PANTHER" id="PTHR42736">
    <property type="entry name" value="PROTEIN-GLUTAMINE GAMMA-GLUTAMYLTRANSFERASE"/>
    <property type="match status" value="1"/>
</dbReference>
<dbReference type="Gene3D" id="3.10.620.30">
    <property type="match status" value="1"/>
</dbReference>
<feature type="transmembrane region" description="Helical" evidence="1">
    <location>
        <begin position="135"/>
        <end position="153"/>
    </location>
</feature>
<dbReference type="SMART" id="SM00460">
    <property type="entry name" value="TGc"/>
    <property type="match status" value="1"/>
</dbReference>
<dbReference type="SUPFAM" id="SSF54001">
    <property type="entry name" value="Cysteine proteinases"/>
    <property type="match status" value="1"/>
</dbReference>
<dbReference type="PANTHER" id="PTHR42736:SF1">
    <property type="entry name" value="PROTEIN-GLUTAMINE GAMMA-GLUTAMYLTRANSFERASE"/>
    <property type="match status" value="1"/>
</dbReference>
<accession>A0A4R3N5C4</accession>
<dbReference type="InterPro" id="IPR021878">
    <property type="entry name" value="TgpA_N"/>
</dbReference>
<protein>
    <submittedName>
        <fullName evidence="3">Uncharacterized protein DUF4129</fullName>
    </submittedName>
</protein>
<feature type="transmembrane region" description="Helical" evidence="1">
    <location>
        <begin position="165"/>
        <end position="187"/>
    </location>
</feature>
<keyword evidence="4" id="KW-1185">Reference proteome</keyword>
<dbReference type="EMBL" id="SMAO01000003">
    <property type="protein sequence ID" value="TCT21989.1"/>
    <property type="molecule type" value="Genomic_DNA"/>
</dbReference>
<dbReference type="Pfam" id="PF01841">
    <property type="entry name" value="Transglut_core"/>
    <property type="match status" value="1"/>
</dbReference>
<keyword evidence="1" id="KW-0812">Transmembrane</keyword>
<evidence type="ECO:0000259" key="2">
    <source>
        <dbReference type="SMART" id="SM00460"/>
    </source>
</evidence>
<reference evidence="3 4" key="1">
    <citation type="submission" date="2019-03" db="EMBL/GenBank/DDBJ databases">
        <title>Genomic Encyclopedia of Type Strains, Phase IV (KMG-IV): sequencing the most valuable type-strain genomes for metagenomic binning, comparative biology and taxonomic classification.</title>
        <authorList>
            <person name="Goeker M."/>
        </authorList>
    </citation>
    <scope>NUCLEOTIDE SEQUENCE [LARGE SCALE GENOMIC DNA]</scope>
    <source>
        <strain evidence="3 4">DSM 13587</strain>
    </source>
</reference>
<dbReference type="OrthoDB" id="9804872at2"/>
<dbReference type="InterPro" id="IPR052901">
    <property type="entry name" value="Bact_TGase-like"/>
</dbReference>
<dbReference type="InterPro" id="IPR038765">
    <property type="entry name" value="Papain-like_cys_pep_sf"/>
</dbReference>
<feature type="transmembrane region" description="Helical" evidence="1">
    <location>
        <begin position="20"/>
        <end position="50"/>
    </location>
</feature>
<evidence type="ECO:0000313" key="3">
    <source>
        <dbReference type="EMBL" id="TCT21989.1"/>
    </source>
</evidence>
<comment type="caution">
    <text evidence="3">The sequence shown here is derived from an EMBL/GenBank/DDBJ whole genome shotgun (WGS) entry which is preliminary data.</text>
</comment>
<feature type="domain" description="Transglutaminase-like" evidence="2">
    <location>
        <begin position="405"/>
        <end position="476"/>
    </location>
</feature>
<feature type="transmembrane region" description="Helical" evidence="1">
    <location>
        <begin position="553"/>
        <end position="575"/>
    </location>
</feature>
<dbReference type="Pfam" id="PF13559">
    <property type="entry name" value="DUF4129"/>
    <property type="match status" value="1"/>
</dbReference>
<feature type="transmembrane region" description="Helical" evidence="1">
    <location>
        <begin position="112"/>
        <end position="129"/>
    </location>
</feature>
<dbReference type="AlphaFoldDB" id="A0A4R3N5C4"/>
<dbReference type="RefSeq" id="WP_132976403.1">
    <property type="nucleotide sequence ID" value="NZ_SMAO01000003.1"/>
</dbReference>
<gene>
    <name evidence="3" type="ORF">EDC35_10387</name>
</gene>
<organism evidence="3 4">
    <name type="scientific">Thiobaca trueperi</name>
    <dbReference type="NCBI Taxonomy" id="127458"/>
    <lineage>
        <taxon>Bacteria</taxon>
        <taxon>Pseudomonadati</taxon>
        <taxon>Pseudomonadota</taxon>
        <taxon>Gammaproteobacteria</taxon>
        <taxon>Chromatiales</taxon>
        <taxon>Chromatiaceae</taxon>
        <taxon>Thiobaca</taxon>
    </lineage>
</organism>
<keyword evidence="1" id="KW-0472">Membrane</keyword>
<dbReference type="Proteomes" id="UP000295717">
    <property type="component" value="Unassembled WGS sequence"/>
</dbReference>
<proteinExistence type="predicted"/>
<dbReference type="Pfam" id="PF11992">
    <property type="entry name" value="TgpA_N"/>
    <property type="match status" value="1"/>
</dbReference>
<sequence>MIPTQPIPSIERPDAAQTLWLSLLVLAAALPLTPYLHWQVSAFLLFLFVIRLAGLRWHTALPGTWIRALLTLAGVANCLHANHSLVGQDGGTALFVTMLALKLLELGSKRDLRLVAILLGFLIVIQFLFDQSLPLTLYLGVMAVGAVAMLVDLNGGLGEARLRSTLRIAASLSLQALPLTLVLFVLFPRLNAPLWSLGVDTTKGLTGMSDSMEPGAISELVVNGELAFRVRFDRPPPNPNQLYWRGPVLWEMDGRRWSPGDLPAGSSAAPLVESGNLIDYEILLEPSGKRWLFALDLPLDTPDESSLDADFQLLSRQSLTAVKRYRMRSALDYRTAEPDARERERGLQLPDNITPRMRALADEWRTRSASDAELVRQGLAFFNREAFHYTLLPPRLGANPSDEFLFETRSGFCEHYASSFALLMRTAGIPARIVLGYLGGEANAIGGYQMVWQSDAHAWVEVLLDGQGWVRVDPTAAVDPSRIDNRSASQLIGGGTSVRFDLAQASALAQFARNLRLLADTLDATWQNWVLDFSAKDQFALLERLGFGGLREYGLVVLMVLAVSLTLGLILLALLRDRTQPDPLDAHYARFCQRLARAGLPRRPSEGPSDFGQRVMTQRPDLTPPVSRFLALYIPARFGPRQSRETIGLLASQLRGFRPHR</sequence>
<keyword evidence="1" id="KW-1133">Transmembrane helix</keyword>
<evidence type="ECO:0000256" key="1">
    <source>
        <dbReference type="SAM" id="Phobius"/>
    </source>
</evidence>